<dbReference type="InterPro" id="IPR043144">
    <property type="entry name" value="Mal/L-sulf/L-lact_DH-like_ah"/>
</dbReference>
<dbReference type="EMBL" id="CP002580">
    <property type="protein sequence ID" value="AJK46096.1"/>
    <property type="molecule type" value="Genomic_DNA"/>
</dbReference>
<evidence type="ECO:0000256" key="1">
    <source>
        <dbReference type="ARBA" id="ARBA00006056"/>
    </source>
</evidence>
<dbReference type="HOGENOM" id="CLU_040452_2_0_4"/>
<dbReference type="SUPFAM" id="SSF89733">
    <property type="entry name" value="L-sulfolactate dehydrogenase-like"/>
    <property type="match status" value="1"/>
</dbReference>
<dbReference type="PANTHER" id="PTHR11091">
    <property type="entry name" value="OXIDOREDUCTASE-RELATED"/>
    <property type="match status" value="1"/>
</dbReference>
<dbReference type="Pfam" id="PF02615">
    <property type="entry name" value="Ldh_2"/>
    <property type="match status" value="1"/>
</dbReference>
<comment type="similarity">
    <text evidence="1">Belongs to the LDH2/MDH2 oxidoreductase family.</text>
</comment>
<dbReference type="GO" id="GO:0050578">
    <property type="term" value="F:(2R)-2-hydroxyacid dehydrogenase (NADP+) activity"/>
    <property type="evidence" value="ECO:0007669"/>
    <property type="project" value="UniProtKB-EC"/>
</dbReference>
<dbReference type="RefSeq" id="WP_042624696.1">
    <property type="nucleotide sequence ID" value="NZ_CP002580.1"/>
</dbReference>
<dbReference type="AlphaFoldDB" id="A0A0B6S1I6"/>
<accession>A0A0B6S1I6</accession>
<name>A0A0B6S1I6_BURPL</name>
<dbReference type="InterPro" id="IPR003767">
    <property type="entry name" value="Malate/L-lactate_DH-like"/>
</dbReference>
<protein>
    <submittedName>
        <fullName evidence="3">L-sulfolactate dehydrogenase ComC</fullName>
        <ecNumber evidence="3">1.1.1.272</ecNumber>
    </submittedName>
</protein>
<gene>
    <name evidence="3" type="primary">comC</name>
    <name evidence="3" type="ORF">BGL_1c15810</name>
</gene>
<keyword evidence="4" id="KW-1185">Reference proteome</keyword>
<sequence length="357" mass="38107">MNNLVQAERLRQLCEAAALRRGLSATHARWFADGLIRTSLMGIDTHGVRLLPLYLRELDEGRSNPEPALRTVRRFHGTALLDADAAPGVVAGSHAARLASELARECGVGVVAVANSNHFGAASVYGEWIASQGLVGIVTTSAAARMAPFNATRAMFGTNPICFAAPARDGDLYLLDMATSQISYSQVKHFRRNGMALPSGWALDAAGQPVTDPAQVVSLATLGGYKGQGLAMMVQILSCLLAAMPLDHTLTHLDAEPYDRGREIGHCLIAIDPARFGPLDGFTAGVSALMQAIRETPAVDGERVLVAGDPQKASIAHRTEHGVPLNDDEWRGLQAEAERLGLGHLFSTDHMQHKETA</sequence>
<organism evidence="3 4">
    <name type="scientific">Burkholderia plantarii</name>
    <dbReference type="NCBI Taxonomy" id="41899"/>
    <lineage>
        <taxon>Bacteria</taxon>
        <taxon>Pseudomonadati</taxon>
        <taxon>Pseudomonadota</taxon>
        <taxon>Betaproteobacteria</taxon>
        <taxon>Burkholderiales</taxon>
        <taxon>Burkholderiaceae</taxon>
        <taxon>Burkholderia</taxon>
    </lineage>
</organism>
<reference evidence="4" key="1">
    <citation type="submission" date="2011-03" db="EMBL/GenBank/DDBJ databases">
        <authorList>
            <person name="Voget S."/>
            <person name="Streit W.R."/>
            <person name="Jaeger K.E."/>
            <person name="Daniel R."/>
        </authorList>
    </citation>
    <scope>NUCLEOTIDE SEQUENCE [LARGE SCALE GENOMIC DNA]</scope>
    <source>
        <strain evidence="4">PG1</strain>
    </source>
</reference>
<evidence type="ECO:0000256" key="2">
    <source>
        <dbReference type="ARBA" id="ARBA00023002"/>
    </source>
</evidence>
<dbReference type="PANTHER" id="PTHR11091:SF0">
    <property type="entry name" value="MALATE DEHYDROGENASE"/>
    <property type="match status" value="1"/>
</dbReference>
<evidence type="ECO:0000313" key="3">
    <source>
        <dbReference type="EMBL" id="AJK46096.1"/>
    </source>
</evidence>
<dbReference type="EC" id="1.1.1.272" evidence="3"/>
<dbReference type="Gene3D" id="1.10.1530.10">
    <property type="match status" value="1"/>
</dbReference>
<reference evidence="3 4" key="2">
    <citation type="journal article" date="2016" name="Appl. Microbiol. Biotechnol.">
        <title>Mutations improving production and secretion of extracellular lipase by Burkholderia glumae PG1.</title>
        <authorList>
            <person name="Knapp A."/>
            <person name="Voget S."/>
            <person name="Gao R."/>
            <person name="Zaburannyi N."/>
            <person name="Krysciak D."/>
            <person name="Breuer M."/>
            <person name="Hauer B."/>
            <person name="Streit W.R."/>
            <person name="Muller R."/>
            <person name="Daniel R."/>
            <person name="Jaeger K.E."/>
        </authorList>
    </citation>
    <scope>NUCLEOTIDE SEQUENCE [LARGE SCALE GENOMIC DNA]</scope>
    <source>
        <strain evidence="3 4">PG1</strain>
    </source>
</reference>
<dbReference type="Proteomes" id="UP000031838">
    <property type="component" value="Chromosome 1"/>
</dbReference>
<dbReference type="KEGG" id="bgp:BGL_1c15810"/>
<dbReference type="InterPro" id="IPR036111">
    <property type="entry name" value="Mal/L-sulfo/L-lacto_DH-like_sf"/>
</dbReference>
<evidence type="ECO:0000313" key="4">
    <source>
        <dbReference type="Proteomes" id="UP000031838"/>
    </source>
</evidence>
<keyword evidence="2 3" id="KW-0560">Oxidoreductase</keyword>
<dbReference type="InterPro" id="IPR043143">
    <property type="entry name" value="Mal/L-sulf/L-lact_DH-like_NADP"/>
</dbReference>
<proteinExistence type="inferred from homology"/>
<dbReference type="Gene3D" id="3.30.1370.60">
    <property type="entry name" value="Hypothetical oxidoreductase yiak, domain 2"/>
    <property type="match status" value="1"/>
</dbReference>